<name>A0A0C9SYY9_PAXIN</name>
<feature type="transmembrane region" description="Helical" evidence="1">
    <location>
        <begin position="153"/>
        <end position="175"/>
    </location>
</feature>
<keyword evidence="1" id="KW-1133">Transmembrane helix</keyword>
<keyword evidence="1" id="KW-0812">Transmembrane</keyword>
<evidence type="ECO:0000313" key="2">
    <source>
        <dbReference type="EMBL" id="KIJ15304.1"/>
    </source>
</evidence>
<accession>A0A0C9SYY9</accession>
<dbReference type="EMBL" id="KN819337">
    <property type="protein sequence ID" value="KIJ15304.1"/>
    <property type="molecule type" value="Genomic_DNA"/>
</dbReference>
<dbReference type="AlphaFoldDB" id="A0A0C9SYY9"/>
<gene>
    <name evidence="2" type="ORF">PAXINDRAFT_11842</name>
</gene>
<keyword evidence="3" id="KW-1185">Reference proteome</keyword>
<evidence type="ECO:0000256" key="1">
    <source>
        <dbReference type="SAM" id="Phobius"/>
    </source>
</evidence>
<dbReference type="HOGENOM" id="CLU_883086_0_0_1"/>
<feature type="transmembrane region" description="Helical" evidence="1">
    <location>
        <begin position="190"/>
        <end position="211"/>
    </location>
</feature>
<protein>
    <recommendedName>
        <fullName evidence="4">Transmembrane protein</fullName>
    </recommendedName>
</protein>
<evidence type="ECO:0008006" key="4">
    <source>
        <dbReference type="Google" id="ProtNLM"/>
    </source>
</evidence>
<evidence type="ECO:0000313" key="3">
    <source>
        <dbReference type="Proteomes" id="UP000053647"/>
    </source>
</evidence>
<organism evidence="2 3">
    <name type="scientific">Paxillus involutus ATCC 200175</name>
    <dbReference type="NCBI Taxonomy" id="664439"/>
    <lineage>
        <taxon>Eukaryota</taxon>
        <taxon>Fungi</taxon>
        <taxon>Dikarya</taxon>
        <taxon>Basidiomycota</taxon>
        <taxon>Agaricomycotina</taxon>
        <taxon>Agaricomycetes</taxon>
        <taxon>Agaricomycetidae</taxon>
        <taxon>Boletales</taxon>
        <taxon>Paxilineae</taxon>
        <taxon>Paxillaceae</taxon>
        <taxon>Paxillus</taxon>
    </lineage>
</organism>
<reference evidence="2 3" key="1">
    <citation type="submission" date="2014-06" db="EMBL/GenBank/DDBJ databases">
        <authorList>
            <consortium name="DOE Joint Genome Institute"/>
            <person name="Kuo A."/>
            <person name="Kohler A."/>
            <person name="Nagy L.G."/>
            <person name="Floudas D."/>
            <person name="Copeland A."/>
            <person name="Barry K.W."/>
            <person name="Cichocki N."/>
            <person name="Veneault-Fourrey C."/>
            <person name="LaButti K."/>
            <person name="Lindquist E.A."/>
            <person name="Lipzen A."/>
            <person name="Lundell T."/>
            <person name="Morin E."/>
            <person name="Murat C."/>
            <person name="Sun H."/>
            <person name="Tunlid A."/>
            <person name="Henrissat B."/>
            <person name="Grigoriev I.V."/>
            <person name="Hibbett D.S."/>
            <person name="Martin F."/>
            <person name="Nordberg H.P."/>
            <person name="Cantor M.N."/>
            <person name="Hua S.X."/>
        </authorList>
    </citation>
    <scope>NUCLEOTIDE SEQUENCE [LARGE SCALE GENOMIC DNA]</scope>
    <source>
        <strain evidence="2 3">ATCC 200175</strain>
    </source>
</reference>
<reference evidence="3" key="2">
    <citation type="submission" date="2015-01" db="EMBL/GenBank/DDBJ databases">
        <title>Evolutionary Origins and Diversification of the Mycorrhizal Mutualists.</title>
        <authorList>
            <consortium name="DOE Joint Genome Institute"/>
            <consortium name="Mycorrhizal Genomics Consortium"/>
            <person name="Kohler A."/>
            <person name="Kuo A."/>
            <person name="Nagy L.G."/>
            <person name="Floudas D."/>
            <person name="Copeland A."/>
            <person name="Barry K.W."/>
            <person name="Cichocki N."/>
            <person name="Veneault-Fourrey C."/>
            <person name="LaButti K."/>
            <person name="Lindquist E.A."/>
            <person name="Lipzen A."/>
            <person name="Lundell T."/>
            <person name="Morin E."/>
            <person name="Murat C."/>
            <person name="Riley R."/>
            <person name="Ohm R."/>
            <person name="Sun H."/>
            <person name="Tunlid A."/>
            <person name="Henrissat B."/>
            <person name="Grigoriev I.V."/>
            <person name="Hibbett D.S."/>
            <person name="Martin F."/>
        </authorList>
    </citation>
    <scope>NUCLEOTIDE SEQUENCE [LARGE SCALE GENOMIC DNA]</scope>
    <source>
        <strain evidence="3">ATCC 200175</strain>
    </source>
</reference>
<keyword evidence="1" id="KW-0472">Membrane</keyword>
<feature type="transmembrane region" description="Helical" evidence="1">
    <location>
        <begin position="26"/>
        <end position="45"/>
    </location>
</feature>
<proteinExistence type="predicted"/>
<dbReference type="Proteomes" id="UP000053647">
    <property type="component" value="Unassembled WGS sequence"/>
</dbReference>
<sequence>MTDAGGFPIPSVPPCLSRLPFPPSSLFLFLTFPSLASSSLRVFVLRVDGWGGRTRGACQAVDAWCRRTVFGVDVGLGCCLVDVVGTLSVICHSSALRLLVFPHLPRFSSSPLPFPPSLTSSSLHVFVLCVNIRCLAWTWGWADVSWTWWARRLPAIVSSSVICCLSALCLLRLPFSPSFLFVSLSLPHLFVFRVFALCVDTAGVAVLAVHARLLTPCIDARCLTWGWGLVDAKGVDVEGTPSALCCLVVCRSSALRPRLPFSLGFLHLLTFSLPPRLFVSLYTHAACQCCWGGRTCGAARLSTPCVEVTDEAFWS</sequence>